<organism evidence="1 2">
    <name type="scientific">Xiphophorus maculatus</name>
    <name type="common">Southern platyfish</name>
    <name type="synonym">Platypoecilus maculatus</name>
    <dbReference type="NCBI Taxonomy" id="8083"/>
    <lineage>
        <taxon>Eukaryota</taxon>
        <taxon>Metazoa</taxon>
        <taxon>Chordata</taxon>
        <taxon>Craniata</taxon>
        <taxon>Vertebrata</taxon>
        <taxon>Euteleostomi</taxon>
        <taxon>Actinopterygii</taxon>
        <taxon>Neopterygii</taxon>
        <taxon>Teleostei</taxon>
        <taxon>Neoteleostei</taxon>
        <taxon>Acanthomorphata</taxon>
        <taxon>Ovalentaria</taxon>
        <taxon>Atherinomorphae</taxon>
        <taxon>Cyprinodontiformes</taxon>
        <taxon>Poeciliidae</taxon>
        <taxon>Poeciliinae</taxon>
        <taxon>Xiphophorus</taxon>
    </lineage>
</organism>
<evidence type="ECO:0000313" key="1">
    <source>
        <dbReference type="Ensembl" id="ENSXMAP00000037605.1"/>
    </source>
</evidence>
<dbReference type="InParanoid" id="A0A3B5R4B8"/>
<protein>
    <submittedName>
        <fullName evidence="1">Uncharacterized protein</fullName>
    </submittedName>
</protein>
<name>A0A3B5R4B8_XIPMA</name>
<dbReference type="Ensembl" id="ENSXMAT00000024450.1">
    <property type="protein sequence ID" value="ENSXMAP00000037605.1"/>
    <property type="gene ID" value="ENSXMAG00000027057.1"/>
</dbReference>
<evidence type="ECO:0000313" key="2">
    <source>
        <dbReference type="Proteomes" id="UP000002852"/>
    </source>
</evidence>
<reference evidence="2" key="1">
    <citation type="submission" date="2012-01" db="EMBL/GenBank/DDBJ databases">
        <authorList>
            <person name="Walter R."/>
            <person name="Schartl M."/>
            <person name="Warren W."/>
        </authorList>
    </citation>
    <scope>NUCLEOTIDE SEQUENCE [LARGE SCALE GENOMIC DNA]</scope>
    <source>
        <strain evidence="2">JP 163 A</strain>
    </source>
</reference>
<keyword evidence="2" id="KW-1185">Reference proteome</keyword>
<reference evidence="1" key="4">
    <citation type="submission" date="2025-09" db="UniProtKB">
        <authorList>
            <consortium name="Ensembl"/>
        </authorList>
    </citation>
    <scope>IDENTIFICATION</scope>
    <source>
        <strain evidence="1">JP 163 A</strain>
    </source>
</reference>
<proteinExistence type="predicted"/>
<accession>A0A3B5R4B8</accession>
<dbReference type="AlphaFoldDB" id="A0A3B5R4B8"/>
<dbReference type="Proteomes" id="UP000002852">
    <property type="component" value="Unassembled WGS sequence"/>
</dbReference>
<dbReference type="GeneTree" id="ENSGT01110000271655"/>
<sequence>RQYILVTDELNEILEKNFHSSARKLRTGNPRPSQSVTGCSRTQWCFWSGRLSLLTSVPYSQSEENSNAHFMQDSPVDYRNWRLSVIFFILTYKNVYF</sequence>
<reference evidence="1" key="3">
    <citation type="submission" date="2025-08" db="UniProtKB">
        <authorList>
            <consortium name="Ensembl"/>
        </authorList>
    </citation>
    <scope>IDENTIFICATION</scope>
    <source>
        <strain evidence="1">JP 163 A</strain>
    </source>
</reference>
<reference evidence="2" key="2">
    <citation type="journal article" date="2013" name="Nat. Genet.">
        <title>The genome of the platyfish, Xiphophorus maculatus, provides insights into evolutionary adaptation and several complex traits.</title>
        <authorList>
            <person name="Schartl M."/>
            <person name="Walter R.B."/>
            <person name="Shen Y."/>
            <person name="Garcia T."/>
            <person name="Catchen J."/>
            <person name="Amores A."/>
            <person name="Braasch I."/>
            <person name="Chalopin D."/>
            <person name="Volff J.N."/>
            <person name="Lesch K.P."/>
            <person name="Bisazza A."/>
            <person name="Minx P."/>
            <person name="Hillier L."/>
            <person name="Wilson R.K."/>
            <person name="Fuerstenberg S."/>
            <person name="Boore J."/>
            <person name="Searle S."/>
            <person name="Postlethwait J.H."/>
            <person name="Warren W.C."/>
        </authorList>
    </citation>
    <scope>NUCLEOTIDE SEQUENCE [LARGE SCALE GENOMIC DNA]</scope>
    <source>
        <strain evidence="2">JP 163 A</strain>
    </source>
</reference>